<sequence length="126" mass="14991">MVLLIRPMIPWQLDRSKISRHLVNIWSRRGPVSYVIQARRLLNLRATLFVRWWVCGCFVGDMLSLCRFSLLTSQEEQNKAYCQSQSNYTTYHCTHDRSYIRFGNFIGPCVASWVRRRFCRILQSVL</sequence>
<dbReference type="Proteomes" id="UP001243330">
    <property type="component" value="Unassembled WGS sequence"/>
</dbReference>
<reference evidence="1" key="1">
    <citation type="submission" date="2023-01" db="EMBL/GenBank/DDBJ databases">
        <title>Colletotrichum chrysophilum M932 genome sequence.</title>
        <authorList>
            <person name="Baroncelli R."/>
        </authorList>
    </citation>
    <scope>NUCLEOTIDE SEQUENCE</scope>
    <source>
        <strain evidence="1">M932</strain>
    </source>
</reference>
<accession>A0AAD9A5T5</accession>
<dbReference type="AlphaFoldDB" id="A0AAD9A5T5"/>
<evidence type="ECO:0000313" key="2">
    <source>
        <dbReference type="Proteomes" id="UP001243330"/>
    </source>
</evidence>
<evidence type="ECO:0000313" key="1">
    <source>
        <dbReference type="EMBL" id="KAK1840970.1"/>
    </source>
</evidence>
<dbReference type="EMBL" id="JAQOWY010000516">
    <property type="protein sequence ID" value="KAK1840970.1"/>
    <property type="molecule type" value="Genomic_DNA"/>
</dbReference>
<name>A0AAD9A5T5_9PEZI</name>
<keyword evidence="2" id="KW-1185">Reference proteome</keyword>
<protein>
    <submittedName>
        <fullName evidence="1">Uncharacterized protein</fullName>
    </submittedName>
</protein>
<gene>
    <name evidence="1" type="ORF">CCHR01_16396</name>
</gene>
<proteinExistence type="predicted"/>
<organism evidence="1 2">
    <name type="scientific">Colletotrichum chrysophilum</name>
    <dbReference type="NCBI Taxonomy" id="1836956"/>
    <lineage>
        <taxon>Eukaryota</taxon>
        <taxon>Fungi</taxon>
        <taxon>Dikarya</taxon>
        <taxon>Ascomycota</taxon>
        <taxon>Pezizomycotina</taxon>
        <taxon>Sordariomycetes</taxon>
        <taxon>Hypocreomycetidae</taxon>
        <taxon>Glomerellales</taxon>
        <taxon>Glomerellaceae</taxon>
        <taxon>Colletotrichum</taxon>
        <taxon>Colletotrichum gloeosporioides species complex</taxon>
    </lineage>
</organism>
<comment type="caution">
    <text evidence="1">The sequence shown here is derived from an EMBL/GenBank/DDBJ whole genome shotgun (WGS) entry which is preliminary data.</text>
</comment>